<reference evidence="3" key="1">
    <citation type="submission" date="2022-12" db="EMBL/GenBank/DDBJ databases">
        <title>Clostridium sp. nov., isolated from industrial wastewater.</title>
        <authorList>
            <person name="Jiayan W."/>
        </authorList>
    </citation>
    <scope>NUCLEOTIDE SEQUENCE</scope>
    <source>
        <strain evidence="3">ZC22-4</strain>
    </source>
</reference>
<keyword evidence="4" id="KW-1185">Reference proteome</keyword>
<dbReference type="InterPro" id="IPR014464">
    <property type="entry name" value="CvfB_fam"/>
</dbReference>
<feature type="domain" description="S1 motif" evidence="2">
    <location>
        <begin position="147"/>
        <end position="208"/>
    </location>
</feature>
<gene>
    <name evidence="3" type="ORF">OW729_10975</name>
</gene>
<dbReference type="PANTHER" id="PTHR37296:SF1">
    <property type="entry name" value="CONSERVED VIRULENCE FACTOR B"/>
    <property type="match status" value="1"/>
</dbReference>
<sequence length="280" mass="31890">MIEIGKIQVLKVAKISKIGAYLNAETDNEEDNILLPNNQLDDNVQVGDELEVFIYRDSEDRIIATRKKPLVEVGELAKLEVKETTSIGAFLDMGLEKDLLLPFKEQKYKVIPGNKYLVGVYIDKSDRLTATTYIAKFLKTDSEYKKHDKVKGTVYSVNPELGVLVAVDNKYKGLIPKNYYFERIEVGQEVEAVVTRVRDDGKLDLSTREPAYKEINNDAEMILNKMERYDGVLPLNDKSSPEEIKDRLKISKAAFKRAVGRLLKEGKIEQTERGLKLKKM</sequence>
<dbReference type="InterPro" id="IPR012340">
    <property type="entry name" value="NA-bd_OB-fold"/>
</dbReference>
<organism evidence="3 4">
    <name type="scientific">Clostridium brassicae</name>
    <dbReference type="NCBI Taxonomy" id="2999072"/>
    <lineage>
        <taxon>Bacteria</taxon>
        <taxon>Bacillati</taxon>
        <taxon>Bacillota</taxon>
        <taxon>Clostridia</taxon>
        <taxon>Eubacteriales</taxon>
        <taxon>Clostridiaceae</taxon>
        <taxon>Clostridium</taxon>
    </lineage>
</organism>
<dbReference type="EMBL" id="JAPQFJ010000010">
    <property type="protein sequence ID" value="MCY6959127.1"/>
    <property type="molecule type" value="Genomic_DNA"/>
</dbReference>
<dbReference type="SUPFAM" id="SSF50249">
    <property type="entry name" value="Nucleic acid-binding proteins"/>
    <property type="match status" value="1"/>
</dbReference>
<dbReference type="Pfam" id="PF17783">
    <property type="entry name" value="WHD_CvfB"/>
    <property type="match status" value="1"/>
</dbReference>
<dbReference type="PIRSF" id="PIRSF012524">
    <property type="entry name" value="YitL_S1"/>
    <property type="match status" value="1"/>
</dbReference>
<name>A0ABT4DA19_9CLOT</name>
<evidence type="ECO:0000256" key="1">
    <source>
        <dbReference type="PIRNR" id="PIRNR012524"/>
    </source>
</evidence>
<dbReference type="Gene3D" id="2.40.50.140">
    <property type="entry name" value="Nucleic acid-binding proteins"/>
    <property type="match status" value="2"/>
</dbReference>
<dbReference type="PROSITE" id="PS50126">
    <property type="entry name" value="S1"/>
    <property type="match status" value="1"/>
</dbReference>
<comment type="caution">
    <text evidence="3">The sequence shown here is derived from an EMBL/GenBank/DDBJ whole genome shotgun (WGS) entry which is preliminary data.</text>
</comment>
<proteinExistence type="inferred from homology"/>
<dbReference type="PANTHER" id="PTHR37296">
    <property type="entry name" value="CONSERVED VIRULENCE FACTOR B"/>
    <property type="match status" value="1"/>
</dbReference>
<dbReference type="Proteomes" id="UP001144612">
    <property type="component" value="Unassembled WGS sequence"/>
</dbReference>
<evidence type="ECO:0000259" key="2">
    <source>
        <dbReference type="PROSITE" id="PS50126"/>
    </source>
</evidence>
<dbReference type="Gene3D" id="1.10.10.10">
    <property type="entry name" value="Winged helix-like DNA-binding domain superfamily/Winged helix DNA-binding domain"/>
    <property type="match status" value="1"/>
</dbReference>
<comment type="similarity">
    <text evidence="1">Belongs to the CvfB family.</text>
</comment>
<dbReference type="InterPro" id="IPR003029">
    <property type="entry name" value="S1_domain"/>
</dbReference>
<dbReference type="Pfam" id="PF13509">
    <property type="entry name" value="S1_2"/>
    <property type="match status" value="2"/>
</dbReference>
<protein>
    <submittedName>
        <fullName evidence="3">S1-like domain-containing RNA-binding protein</fullName>
    </submittedName>
</protein>
<evidence type="ECO:0000313" key="3">
    <source>
        <dbReference type="EMBL" id="MCY6959127.1"/>
    </source>
</evidence>
<evidence type="ECO:0000313" key="4">
    <source>
        <dbReference type="Proteomes" id="UP001144612"/>
    </source>
</evidence>
<dbReference type="InterPro" id="IPR039566">
    <property type="entry name" value="CvfB_S1_st"/>
</dbReference>
<dbReference type="InterPro" id="IPR036388">
    <property type="entry name" value="WH-like_DNA-bd_sf"/>
</dbReference>
<dbReference type="SMART" id="SM00316">
    <property type="entry name" value="S1"/>
    <property type="match status" value="2"/>
</dbReference>
<dbReference type="RefSeq" id="WP_268061549.1">
    <property type="nucleotide sequence ID" value="NZ_JAPQFJ010000010.1"/>
</dbReference>
<dbReference type="InterPro" id="IPR040764">
    <property type="entry name" value="CvfB_WH"/>
</dbReference>
<accession>A0ABT4DA19</accession>
<dbReference type="Pfam" id="PF00575">
    <property type="entry name" value="S1"/>
    <property type="match status" value="1"/>
</dbReference>